<dbReference type="InterPro" id="IPR011009">
    <property type="entry name" value="Kinase-like_dom_sf"/>
</dbReference>
<dbReference type="OrthoDB" id="3399at2759"/>
<dbReference type="GO" id="GO:0000408">
    <property type="term" value="C:EKC/KEOPS complex"/>
    <property type="evidence" value="ECO:0007669"/>
    <property type="project" value="TreeGrafter"/>
</dbReference>
<dbReference type="PROSITE" id="PS00109">
    <property type="entry name" value="PROTEIN_KINASE_TYR"/>
    <property type="match status" value="1"/>
</dbReference>
<evidence type="ECO:0000256" key="4">
    <source>
        <dbReference type="ARBA" id="ARBA00022694"/>
    </source>
</evidence>
<dbReference type="PANTHER" id="PTHR12209:SF0">
    <property type="entry name" value="EKC_KEOPS COMPLEX SUBUNIT TP53RK"/>
    <property type="match status" value="1"/>
</dbReference>
<evidence type="ECO:0000256" key="6">
    <source>
        <dbReference type="ARBA" id="ARBA00022777"/>
    </source>
</evidence>
<accession>A0A833QNI5</accession>
<evidence type="ECO:0000256" key="7">
    <source>
        <dbReference type="ARBA" id="ARBA00022840"/>
    </source>
</evidence>
<dbReference type="InterPro" id="IPR008266">
    <property type="entry name" value="Tyr_kinase_AS"/>
</dbReference>
<name>A0A833QNI5_9POAL</name>
<dbReference type="InterPro" id="IPR000719">
    <property type="entry name" value="Prot_kinase_dom"/>
</dbReference>
<keyword evidence="4" id="KW-0819">tRNA processing</keyword>
<proteinExistence type="inferred from homology"/>
<dbReference type="InterPro" id="IPR001245">
    <property type="entry name" value="Ser-Thr/Tyr_kinase_cat_dom"/>
</dbReference>
<dbReference type="GO" id="GO:0070525">
    <property type="term" value="P:tRNA threonylcarbamoyladenosine metabolic process"/>
    <property type="evidence" value="ECO:0007669"/>
    <property type="project" value="TreeGrafter"/>
</dbReference>
<organism evidence="11 12">
    <name type="scientific">Carex littledalei</name>
    <dbReference type="NCBI Taxonomy" id="544730"/>
    <lineage>
        <taxon>Eukaryota</taxon>
        <taxon>Viridiplantae</taxon>
        <taxon>Streptophyta</taxon>
        <taxon>Embryophyta</taxon>
        <taxon>Tracheophyta</taxon>
        <taxon>Spermatophyta</taxon>
        <taxon>Magnoliopsida</taxon>
        <taxon>Liliopsida</taxon>
        <taxon>Poales</taxon>
        <taxon>Cyperaceae</taxon>
        <taxon>Cyperoideae</taxon>
        <taxon>Cariceae</taxon>
        <taxon>Carex</taxon>
        <taxon>Carex subgen. Euthyceras</taxon>
    </lineage>
</organism>
<dbReference type="PANTHER" id="PTHR12209">
    <property type="entry name" value="NON-SPECIFIC SERINE/THREONINE PROTEIN KINASE"/>
    <property type="match status" value="1"/>
</dbReference>
<comment type="similarity">
    <text evidence="1">Belongs to the protein kinase superfamily. BUD32 family.</text>
</comment>
<keyword evidence="6" id="KW-0418">Kinase</keyword>
<dbReference type="Gene3D" id="1.10.510.10">
    <property type="entry name" value="Transferase(Phosphotransferase) domain 1"/>
    <property type="match status" value="1"/>
</dbReference>
<gene>
    <name evidence="11" type="ORF">FCM35_KLT03824</name>
</gene>
<evidence type="ECO:0000256" key="1">
    <source>
        <dbReference type="ARBA" id="ARBA00010630"/>
    </source>
</evidence>
<dbReference type="GO" id="GO:0005829">
    <property type="term" value="C:cytosol"/>
    <property type="evidence" value="ECO:0007669"/>
    <property type="project" value="TreeGrafter"/>
</dbReference>
<dbReference type="GO" id="GO:0004674">
    <property type="term" value="F:protein serine/threonine kinase activity"/>
    <property type="evidence" value="ECO:0007669"/>
    <property type="project" value="UniProtKB-EC"/>
</dbReference>
<dbReference type="GO" id="GO:0005524">
    <property type="term" value="F:ATP binding"/>
    <property type="evidence" value="ECO:0007669"/>
    <property type="project" value="UniProtKB-KW"/>
</dbReference>
<keyword evidence="12" id="KW-1185">Reference proteome</keyword>
<evidence type="ECO:0000256" key="8">
    <source>
        <dbReference type="ARBA" id="ARBA00047899"/>
    </source>
</evidence>
<keyword evidence="3" id="KW-0808">Transferase</keyword>
<evidence type="ECO:0000256" key="3">
    <source>
        <dbReference type="ARBA" id="ARBA00022679"/>
    </source>
</evidence>
<keyword evidence="5" id="KW-0547">Nucleotide-binding</keyword>
<evidence type="ECO:0000256" key="5">
    <source>
        <dbReference type="ARBA" id="ARBA00022741"/>
    </source>
</evidence>
<feature type="domain" description="Protein kinase" evidence="10">
    <location>
        <begin position="86"/>
        <end position="251"/>
    </location>
</feature>
<evidence type="ECO:0000256" key="2">
    <source>
        <dbReference type="ARBA" id="ARBA00012513"/>
    </source>
</evidence>
<protein>
    <recommendedName>
        <fullName evidence="2">non-specific serine/threonine protein kinase</fullName>
        <ecNumber evidence="2">2.7.11.1</ecNumber>
    </recommendedName>
</protein>
<dbReference type="EC" id="2.7.11.1" evidence="2"/>
<comment type="catalytic activity">
    <reaction evidence="8">
        <text>L-threonyl-[protein] + ATP = O-phospho-L-threonyl-[protein] + ADP + H(+)</text>
        <dbReference type="Rhea" id="RHEA:46608"/>
        <dbReference type="Rhea" id="RHEA-COMP:11060"/>
        <dbReference type="Rhea" id="RHEA-COMP:11605"/>
        <dbReference type="ChEBI" id="CHEBI:15378"/>
        <dbReference type="ChEBI" id="CHEBI:30013"/>
        <dbReference type="ChEBI" id="CHEBI:30616"/>
        <dbReference type="ChEBI" id="CHEBI:61977"/>
        <dbReference type="ChEBI" id="CHEBI:456216"/>
        <dbReference type="EC" id="2.7.11.1"/>
    </reaction>
</comment>
<sequence length="251" mass="28933">MQCLLETQEKCQISQELDYFPMNKSELPQLKYMELDLKKPHILPNIARSPFASRAGRQRSEVKETAAEWRSRDTKFLTLAGSRWCHLNGRYRRRVTFGVVVRSLVPNRRMSNSFPCGSWPDHSGGRRFRRPRDSSWWFHDTIQEARCMTKARRLGVVTTVLYGVDSVHHTLTFEFIEGSSVKDILLEFGSNGIIEERLNDIAAHIGTGIVKLHDRGLVHGDLTTSNMIVKEGTNQVMEKILAAYRWASKQW</sequence>
<dbReference type="EMBL" id="SWLB01000013">
    <property type="protein sequence ID" value="KAF3330470.1"/>
    <property type="molecule type" value="Genomic_DNA"/>
</dbReference>
<dbReference type="SUPFAM" id="SSF56112">
    <property type="entry name" value="Protein kinase-like (PK-like)"/>
    <property type="match status" value="1"/>
</dbReference>
<dbReference type="AlphaFoldDB" id="A0A833QNI5"/>
<reference evidence="11" key="1">
    <citation type="submission" date="2020-01" db="EMBL/GenBank/DDBJ databases">
        <title>Genome sequence of Kobresia littledalei, the first chromosome-level genome in the family Cyperaceae.</title>
        <authorList>
            <person name="Qu G."/>
        </authorList>
    </citation>
    <scope>NUCLEOTIDE SEQUENCE</scope>
    <source>
        <strain evidence="11">C.B.Clarke</strain>
        <tissue evidence="11">Leaf</tissue>
    </source>
</reference>
<evidence type="ECO:0000313" key="12">
    <source>
        <dbReference type="Proteomes" id="UP000623129"/>
    </source>
</evidence>
<dbReference type="PROSITE" id="PS50011">
    <property type="entry name" value="PROTEIN_KINASE_DOM"/>
    <property type="match status" value="1"/>
</dbReference>
<dbReference type="GO" id="GO:0008033">
    <property type="term" value="P:tRNA processing"/>
    <property type="evidence" value="ECO:0007669"/>
    <property type="project" value="UniProtKB-KW"/>
</dbReference>
<dbReference type="Proteomes" id="UP000623129">
    <property type="component" value="Unassembled WGS sequence"/>
</dbReference>
<dbReference type="Pfam" id="PF07714">
    <property type="entry name" value="PK_Tyr_Ser-Thr"/>
    <property type="match status" value="1"/>
</dbReference>
<keyword evidence="7" id="KW-0067">ATP-binding</keyword>
<evidence type="ECO:0000313" key="11">
    <source>
        <dbReference type="EMBL" id="KAF3330470.1"/>
    </source>
</evidence>
<comment type="catalytic activity">
    <reaction evidence="9">
        <text>L-seryl-[protein] + ATP = O-phospho-L-seryl-[protein] + ADP + H(+)</text>
        <dbReference type="Rhea" id="RHEA:17989"/>
        <dbReference type="Rhea" id="RHEA-COMP:9863"/>
        <dbReference type="Rhea" id="RHEA-COMP:11604"/>
        <dbReference type="ChEBI" id="CHEBI:15378"/>
        <dbReference type="ChEBI" id="CHEBI:29999"/>
        <dbReference type="ChEBI" id="CHEBI:30616"/>
        <dbReference type="ChEBI" id="CHEBI:83421"/>
        <dbReference type="ChEBI" id="CHEBI:456216"/>
        <dbReference type="EC" id="2.7.11.1"/>
    </reaction>
</comment>
<comment type="caution">
    <text evidence="11">The sequence shown here is derived from an EMBL/GenBank/DDBJ whole genome shotgun (WGS) entry which is preliminary data.</text>
</comment>
<evidence type="ECO:0000256" key="9">
    <source>
        <dbReference type="ARBA" id="ARBA00048679"/>
    </source>
</evidence>
<dbReference type="GO" id="GO:0005634">
    <property type="term" value="C:nucleus"/>
    <property type="evidence" value="ECO:0007669"/>
    <property type="project" value="TreeGrafter"/>
</dbReference>
<evidence type="ECO:0000259" key="10">
    <source>
        <dbReference type="PROSITE" id="PS50011"/>
    </source>
</evidence>